<dbReference type="Pfam" id="PF02661">
    <property type="entry name" value="Fic"/>
    <property type="match status" value="1"/>
</dbReference>
<protein>
    <submittedName>
        <fullName evidence="2">Virulence protein RhuM/Fic/DOC family protein</fullName>
    </submittedName>
</protein>
<dbReference type="EMBL" id="CP158373">
    <property type="protein sequence ID" value="XBY66483.1"/>
    <property type="molecule type" value="Genomic_DNA"/>
</dbReference>
<evidence type="ECO:0000259" key="1">
    <source>
        <dbReference type="PROSITE" id="PS51459"/>
    </source>
</evidence>
<dbReference type="InterPro" id="IPR011204">
    <property type="entry name" value="Virulence_RhuM-like"/>
</dbReference>
<dbReference type="AlphaFoldDB" id="A0AAU7Y9T6"/>
<dbReference type="PANTHER" id="PTHR35810">
    <property type="entry name" value="CYTOPLASMIC PROTEIN-RELATED"/>
    <property type="match status" value="1"/>
</dbReference>
<evidence type="ECO:0000313" key="2">
    <source>
        <dbReference type="EMBL" id="XBY66483.1"/>
    </source>
</evidence>
<dbReference type="SUPFAM" id="SSF140931">
    <property type="entry name" value="Fic-like"/>
    <property type="match status" value="1"/>
</dbReference>
<sequence>MDALQEALPILIYQREGGSVTEVRMEEGETVWLTQRQMAELFDTSSDNVGLHLKNIYQTGELEELATAEEYSVVRREGQRDVTRRLKHYNLDAIISVGYRVNSRQGTRFRIWANGVLKELLLQGYSLNRRRLEAQQARIGQLQKTLTLFRDGLVDRASLTEARGLVSVIAGYARTFVLLNQFDGERLARDGFTEDIRYVIEPGEAAECIAALKADLMHRGEASELFGQPKDDSFEGLLGNIVQSFGGQFLYPSIEEQAANLLYMVIKNHPFTDGNKRIGAFLFIWFLRRNRHHLKTDGELKINDNALAAIALLVAQSDPRQKELMVHLVMNLIME</sequence>
<dbReference type="Gene3D" id="1.20.120.1870">
    <property type="entry name" value="Fic/DOC protein, Fido domain"/>
    <property type="match status" value="1"/>
</dbReference>
<dbReference type="PROSITE" id="PS51459">
    <property type="entry name" value="FIDO"/>
    <property type="match status" value="1"/>
</dbReference>
<proteinExistence type="predicted"/>
<reference evidence="2" key="1">
    <citation type="submission" date="2023-08" db="EMBL/GenBank/DDBJ databases">
        <title>Increased levels of nutrients transform a symbiont into a lethal pathobiont.</title>
        <authorList>
            <person name="Lachnit T."/>
            <person name="Ulrich L."/>
            <person name="Willmer F.M."/>
            <person name="Hasenbein T."/>
            <person name="Steiner L.X."/>
            <person name="Wolters M."/>
            <person name="Herbst E.M."/>
            <person name="Deines P."/>
        </authorList>
    </citation>
    <scope>NUCLEOTIDE SEQUENCE</scope>
    <source>
        <strain evidence="2">T3</strain>
    </source>
</reference>
<gene>
    <name evidence="2" type="ORF">ABS648_12175</name>
</gene>
<dbReference type="InterPro" id="IPR003812">
    <property type="entry name" value="Fido"/>
</dbReference>
<accession>A0AAU7Y9T6</accession>
<dbReference type="InterPro" id="IPR036597">
    <property type="entry name" value="Fido-like_dom_sf"/>
</dbReference>
<feature type="domain" description="Fido" evidence="1">
    <location>
        <begin position="187"/>
        <end position="331"/>
    </location>
</feature>
<dbReference type="InterPro" id="IPR053737">
    <property type="entry name" value="Type_II_TA_Toxin"/>
</dbReference>
<name>A0AAU7Y9T6_9PSED</name>
<dbReference type="Pfam" id="PF13310">
    <property type="entry name" value="Virulence_RhuM"/>
    <property type="match status" value="1"/>
</dbReference>
<organism evidence="2">
    <name type="scientific">Pseudomonas solani</name>
    <dbReference type="NCBI Taxonomy" id="2731552"/>
    <lineage>
        <taxon>Bacteria</taxon>
        <taxon>Pseudomonadati</taxon>
        <taxon>Pseudomonadota</taxon>
        <taxon>Gammaproteobacteria</taxon>
        <taxon>Pseudomonadales</taxon>
        <taxon>Pseudomonadaceae</taxon>
        <taxon>Pseudomonas</taxon>
    </lineage>
</organism>
<dbReference type="RefSeq" id="WP_350448313.1">
    <property type="nucleotide sequence ID" value="NZ_CP158373.1"/>
</dbReference>
<dbReference type="PANTHER" id="PTHR35810:SF1">
    <property type="entry name" value="CYTOPLASMIC PROTEIN"/>
    <property type="match status" value="1"/>
</dbReference>